<dbReference type="Proteomes" id="UP000177135">
    <property type="component" value="Unassembled WGS sequence"/>
</dbReference>
<protein>
    <recommendedName>
        <fullName evidence="3">tRNA threonylcarbamoyladenosine biosynthesis protein TsaE</fullName>
    </recommendedName>
    <alternativeName>
        <fullName evidence="10">t(6)A37 threonylcarbamoyladenosine biosynthesis protein TsaE</fullName>
    </alternativeName>
</protein>
<evidence type="ECO:0000256" key="5">
    <source>
        <dbReference type="ARBA" id="ARBA00022694"/>
    </source>
</evidence>
<evidence type="ECO:0000256" key="1">
    <source>
        <dbReference type="ARBA" id="ARBA00004496"/>
    </source>
</evidence>
<dbReference type="SUPFAM" id="SSF52540">
    <property type="entry name" value="P-loop containing nucleoside triphosphate hydrolases"/>
    <property type="match status" value="1"/>
</dbReference>
<dbReference type="GO" id="GO:0005737">
    <property type="term" value="C:cytoplasm"/>
    <property type="evidence" value="ECO:0007669"/>
    <property type="project" value="UniProtKB-SubCell"/>
</dbReference>
<dbReference type="PANTHER" id="PTHR33540:SF2">
    <property type="entry name" value="TRNA THREONYLCARBAMOYLADENOSINE BIOSYNTHESIS PROTEIN TSAE"/>
    <property type="match status" value="1"/>
</dbReference>
<dbReference type="Pfam" id="PF02367">
    <property type="entry name" value="TsaE"/>
    <property type="match status" value="1"/>
</dbReference>
<accession>A0A1F5N1F5</accession>
<dbReference type="GO" id="GO:0016740">
    <property type="term" value="F:transferase activity"/>
    <property type="evidence" value="ECO:0007669"/>
    <property type="project" value="UniProtKB-KW"/>
</dbReference>
<keyword evidence="8" id="KW-0067">ATP-binding</keyword>
<gene>
    <name evidence="11" type="ORF">A2617_02445</name>
</gene>
<keyword evidence="5" id="KW-0819">tRNA processing</keyword>
<dbReference type="InterPro" id="IPR003442">
    <property type="entry name" value="T6A_TsaE"/>
</dbReference>
<keyword evidence="7" id="KW-0547">Nucleotide-binding</keyword>
<evidence type="ECO:0000256" key="10">
    <source>
        <dbReference type="ARBA" id="ARBA00032441"/>
    </source>
</evidence>
<evidence type="ECO:0000313" key="11">
    <source>
        <dbReference type="EMBL" id="OGE71402.1"/>
    </source>
</evidence>
<evidence type="ECO:0000256" key="9">
    <source>
        <dbReference type="ARBA" id="ARBA00022842"/>
    </source>
</evidence>
<keyword evidence="11" id="KW-0808">Transferase</keyword>
<comment type="caution">
    <text evidence="11">The sequence shown here is derived from an EMBL/GenBank/DDBJ whole genome shotgun (WGS) entry which is preliminary data.</text>
</comment>
<evidence type="ECO:0000256" key="4">
    <source>
        <dbReference type="ARBA" id="ARBA00022490"/>
    </source>
</evidence>
<dbReference type="NCBIfam" id="TIGR00150">
    <property type="entry name" value="T6A_YjeE"/>
    <property type="match status" value="1"/>
</dbReference>
<comment type="similarity">
    <text evidence="2">Belongs to the TsaE family.</text>
</comment>
<evidence type="ECO:0000256" key="7">
    <source>
        <dbReference type="ARBA" id="ARBA00022741"/>
    </source>
</evidence>
<reference evidence="11 12" key="1">
    <citation type="journal article" date="2016" name="Nat. Commun.">
        <title>Thousands of microbial genomes shed light on interconnected biogeochemical processes in an aquifer system.</title>
        <authorList>
            <person name="Anantharaman K."/>
            <person name="Brown C.T."/>
            <person name="Hug L.A."/>
            <person name="Sharon I."/>
            <person name="Castelle C.J."/>
            <person name="Probst A.J."/>
            <person name="Thomas B.C."/>
            <person name="Singh A."/>
            <person name="Wilkins M.J."/>
            <person name="Karaoz U."/>
            <person name="Brodie E.L."/>
            <person name="Williams K.H."/>
            <person name="Hubbard S.S."/>
            <person name="Banfield J.F."/>
        </authorList>
    </citation>
    <scope>NUCLEOTIDE SEQUENCE [LARGE SCALE GENOMIC DNA]</scope>
</reference>
<keyword evidence="9" id="KW-0460">Magnesium</keyword>
<proteinExistence type="inferred from homology"/>
<evidence type="ECO:0000313" key="12">
    <source>
        <dbReference type="Proteomes" id="UP000177135"/>
    </source>
</evidence>
<dbReference type="AlphaFoldDB" id="A0A1F5N1F5"/>
<keyword evidence="6" id="KW-0479">Metal-binding</keyword>
<dbReference type="GO" id="GO:0002949">
    <property type="term" value="P:tRNA threonylcarbamoyladenosine modification"/>
    <property type="evidence" value="ECO:0007669"/>
    <property type="project" value="InterPro"/>
</dbReference>
<dbReference type="GO" id="GO:0005524">
    <property type="term" value="F:ATP binding"/>
    <property type="evidence" value="ECO:0007669"/>
    <property type="project" value="UniProtKB-KW"/>
</dbReference>
<comment type="subcellular location">
    <subcellularLocation>
        <location evidence="1">Cytoplasm</location>
    </subcellularLocation>
</comment>
<evidence type="ECO:0000256" key="2">
    <source>
        <dbReference type="ARBA" id="ARBA00007599"/>
    </source>
</evidence>
<evidence type="ECO:0000256" key="3">
    <source>
        <dbReference type="ARBA" id="ARBA00019010"/>
    </source>
</evidence>
<organism evidence="11 12">
    <name type="scientific">Candidatus Daviesbacteria bacterium RIFOXYD1_FULL_41_10</name>
    <dbReference type="NCBI Taxonomy" id="1797801"/>
    <lineage>
        <taxon>Bacteria</taxon>
        <taxon>Candidatus Daviesiibacteriota</taxon>
    </lineage>
</organism>
<dbReference type="InterPro" id="IPR027417">
    <property type="entry name" value="P-loop_NTPase"/>
</dbReference>
<sequence length="141" mass="15879">MATFTTKSAEETQLLALKLSQKYQNGAILALIGNLGSGKTTFTQGFGKGLGIKDKILSPTFILMRQYSLPENLKAKLFHLDLYRLEDIKEIGSLGLDEIFSNPRNIVLIEWAEKLGSFLPKNIILIQFKHIKDNIRQIEIS</sequence>
<keyword evidence="4" id="KW-0963">Cytoplasm</keyword>
<dbReference type="PANTHER" id="PTHR33540">
    <property type="entry name" value="TRNA THREONYLCARBAMOYLADENOSINE BIOSYNTHESIS PROTEIN TSAE"/>
    <property type="match status" value="1"/>
</dbReference>
<dbReference type="GO" id="GO:0046872">
    <property type="term" value="F:metal ion binding"/>
    <property type="evidence" value="ECO:0007669"/>
    <property type="project" value="UniProtKB-KW"/>
</dbReference>
<dbReference type="EMBL" id="MFEC01000011">
    <property type="protein sequence ID" value="OGE71402.1"/>
    <property type="molecule type" value="Genomic_DNA"/>
</dbReference>
<dbReference type="Gene3D" id="3.40.50.300">
    <property type="entry name" value="P-loop containing nucleotide triphosphate hydrolases"/>
    <property type="match status" value="1"/>
</dbReference>
<evidence type="ECO:0000256" key="8">
    <source>
        <dbReference type="ARBA" id="ARBA00022840"/>
    </source>
</evidence>
<name>A0A1F5N1F5_9BACT</name>
<evidence type="ECO:0000256" key="6">
    <source>
        <dbReference type="ARBA" id="ARBA00022723"/>
    </source>
</evidence>